<dbReference type="SUPFAM" id="SSF48403">
    <property type="entry name" value="Ankyrin repeat"/>
    <property type="match status" value="1"/>
</dbReference>
<dbReference type="PROSITE" id="PS50297">
    <property type="entry name" value="ANK_REP_REGION"/>
    <property type="match status" value="2"/>
</dbReference>
<dbReference type="EMBL" id="CAJNRD030001118">
    <property type="protein sequence ID" value="CAG5082440.1"/>
    <property type="molecule type" value="Genomic_DNA"/>
</dbReference>
<dbReference type="OrthoDB" id="6596655at2759"/>
<keyword evidence="2 3" id="KW-0040">ANK repeat</keyword>
<feature type="repeat" description="ANK" evidence="3">
    <location>
        <begin position="160"/>
        <end position="192"/>
    </location>
</feature>
<feature type="repeat" description="ANK" evidence="3">
    <location>
        <begin position="127"/>
        <end position="159"/>
    </location>
</feature>
<reference evidence="4" key="1">
    <citation type="submission" date="2021-04" db="EMBL/GenBank/DDBJ databases">
        <authorList>
            <person name="Chebbi M.A.C M."/>
        </authorList>
    </citation>
    <scope>NUCLEOTIDE SEQUENCE</scope>
</reference>
<comment type="caution">
    <text evidence="4">The sequence shown here is derived from an EMBL/GenBank/DDBJ whole genome shotgun (WGS) entry which is preliminary data.</text>
</comment>
<accession>A0A8J2MBV6</accession>
<dbReference type="Gene3D" id="1.25.40.20">
    <property type="entry name" value="Ankyrin repeat-containing domain"/>
    <property type="match status" value="2"/>
</dbReference>
<dbReference type="Pfam" id="PF13637">
    <property type="entry name" value="Ank_4"/>
    <property type="match status" value="1"/>
</dbReference>
<dbReference type="Proteomes" id="UP000786811">
    <property type="component" value="Unassembled WGS sequence"/>
</dbReference>
<sequence>MSKWIKLKFREVFVGQNCNCGASLPRKNLFVHPNHFTGSLIPEIVKMTMKSHEDEKYNSITMASSKKFVDAIVSGDVKTVKKILKSTKLCRQCSDNLISLAIKKNQSVIAKLLIKHSAKTNNNVDNSLTTPLFYAIRRKNLKIVKYLVRMGANVNWKSPSGMTPLMAAAERSNLKVLSFILEQKLDVNDVDASGNTALHYVFNYLTRKDRLRYSYSHTPEGSNDCERIILLHEAGADLNAKCSMKNYPNLTTILDLAVYMGSNATVTYLLYNTPVGLKQLDYSKIELAAFDENAVDEDVRNNDEYVELLEEQSSNLRCLLALFIINRHEIGIYATEDTLQKVYDLLKKEEEENSTFFGYCREQKQLMMENRRFLEEKQIGSNRISYWKFITGNREDLMKLFFNDDFLSQPLLDELNDISTDHRFFYYQELFMDKISYAIGKSNAVTKVIEEVSYLFRTVLPYDCCERIKGWINFCLGSDDQTCSNDAEVSTMNLFICLINEAIRLFTYIIVATDFDILLSEKLIH</sequence>
<evidence type="ECO:0000313" key="5">
    <source>
        <dbReference type="Proteomes" id="UP000786811"/>
    </source>
</evidence>
<dbReference type="SMART" id="SM00248">
    <property type="entry name" value="ANK"/>
    <property type="match status" value="5"/>
</dbReference>
<keyword evidence="1" id="KW-0677">Repeat</keyword>
<dbReference type="PANTHER" id="PTHR24198">
    <property type="entry name" value="ANKYRIN REPEAT AND PROTEIN KINASE DOMAIN-CONTAINING PROTEIN"/>
    <property type="match status" value="1"/>
</dbReference>
<protein>
    <submittedName>
        <fullName evidence="4">Similar to ANK2: Ankyrin-2 (Homo sapiens)</fullName>
    </submittedName>
</protein>
<evidence type="ECO:0000256" key="2">
    <source>
        <dbReference type="ARBA" id="ARBA00023043"/>
    </source>
</evidence>
<dbReference type="PROSITE" id="PS50088">
    <property type="entry name" value="ANK_REPEAT"/>
    <property type="match status" value="2"/>
</dbReference>
<dbReference type="InterPro" id="IPR002110">
    <property type="entry name" value="Ankyrin_rpt"/>
</dbReference>
<dbReference type="PANTHER" id="PTHR24198:SF165">
    <property type="entry name" value="ANKYRIN REPEAT-CONTAINING PROTEIN-RELATED"/>
    <property type="match status" value="1"/>
</dbReference>
<dbReference type="Pfam" id="PF12796">
    <property type="entry name" value="Ank_2"/>
    <property type="match status" value="1"/>
</dbReference>
<name>A0A8J2MBV6_COTCN</name>
<evidence type="ECO:0000313" key="4">
    <source>
        <dbReference type="EMBL" id="CAG5082440.1"/>
    </source>
</evidence>
<dbReference type="InterPro" id="IPR036770">
    <property type="entry name" value="Ankyrin_rpt-contain_sf"/>
</dbReference>
<evidence type="ECO:0000256" key="3">
    <source>
        <dbReference type="PROSITE-ProRule" id="PRU00023"/>
    </source>
</evidence>
<gene>
    <name evidence="4" type="ORF">HICCMSTLAB_LOCUS3562</name>
</gene>
<evidence type="ECO:0000256" key="1">
    <source>
        <dbReference type="ARBA" id="ARBA00022737"/>
    </source>
</evidence>
<proteinExistence type="predicted"/>
<keyword evidence="5" id="KW-1185">Reference proteome</keyword>
<organism evidence="4 5">
    <name type="scientific">Cotesia congregata</name>
    <name type="common">Parasitoid wasp</name>
    <name type="synonym">Apanteles congregatus</name>
    <dbReference type="NCBI Taxonomy" id="51543"/>
    <lineage>
        <taxon>Eukaryota</taxon>
        <taxon>Metazoa</taxon>
        <taxon>Ecdysozoa</taxon>
        <taxon>Arthropoda</taxon>
        <taxon>Hexapoda</taxon>
        <taxon>Insecta</taxon>
        <taxon>Pterygota</taxon>
        <taxon>Neoptera</taxon>
        <taxon>Endopterygota</taxon>
        <taxon>Hymenoptera</taxon>
        <taxon>Apocrita</taxon>
        <taxon>Ichneumonoidea</taxon>
        <taxon>Braconidae</taxon>
        <taxon>Microgastrinae</taxon>
        <taxon>Cotesia</taxon>
    </lineage>
</organism>
<dbReference type="AlphaFoldDB" id="A0A8J2MBV6"/>